<evidence type="ECO:0000256" key="1">
    <source>
        <dbReference type="ARBA" id="ARBA00022679"/>
    </source>
</evidence>
<dbReference type="Pfam" id="PF12551">
    <property type="entry name" value="PHBC_N"/>
    <property type="match status" value="1"/>
</dbReference>
<dbReference type="AlphaFoldDB" id="A0A1H9H9F7"/>
<accession>A0A1H9H9F7</accession>
<dbReference type="PANTHER" id="PTHR36837:SF5">
    <property type="entry name" value="POLY-3-HYDROXYBUTYRATE SYNTHASE"/>
    <property type="match status" value="1"/>
</dbReference>
<protein>
    <submittedName>
        <fullName evidence="6">Polyhydroxyalkanoate synthase</fullName>
    </submittedName>
</protein>
<dbReference type="OrthoDB" id="7208816at2"/>
<dbReference type="Gene3D" id="3.40.50.1820">
    <property type="entry name" value="alpha/beta hydrolase"/>
    <property type="match status" value="1"/>
</dbReference>
<dbReference type="STRING" id="355243.SAMN03080615_02016"/>
<feature type="compositionally biased region" description="Low complexity" evidence="3">
    <location>
        <begin position="17"/>
        <end position="27"/>
    </location>
</feature>
<sequence>MSLTLKTTPDLKPDNEAVAASSQAQQAEPSFIGPHHKLPSFSETTDDVPEIDRIMHAVLGKVYGVSPVALGLTYMDWISHLALSPGKQALLAQSAAEKMKFLARFAVCQALGPELAENPSESGVEPLPQDQRFDDEAWQQWPYNFYQQAFLQAERWWDEATDVRGMTQHHAAIRPFIARQLLDMWSPLNFPLTNPRIQQATQEQGGLNFYQGARNFIEDWQRSVEKKPAVGMEAFEVGRNIAVTQGKVVYQNHLIELIQYAPATADVYAEPVLIVPAWIMKYYILDLSPENSLVKYLVDQGHTVFMISWRNPGAEDRELGNGDYREQGIMDSLAAINAIVPQQKVHAVGYCLGGTLLSIAAAAMAREGDDRLKSITLFAAQVDFEEAGELLMFIDEDQLAWLEDSMWDKGYLDRHQMVGAFQLLRSRDLIWSRMIENYLLGKRTPPNDMMAWNADATRMPYKMHSEYLRDLFLNNDLAEGHYIVDGRPIALTDIRVPVFAVGTQRDHVAPWRSVYKIKLLTDTDVTFLLTSGGHNAGIVSEPGHPHRHYQIETMKSTDQYVSPQEWSERTPSQEGSWWPQWQTWLRQHSEGEIKPPQTGAPDKGYPVLHDAPGEYVLMQ</sequence>
<feature type="domain" description="Poly-beta-hydroxybutyrate polymerase N-terminal" evidence="4">
    <location>
        <begin position="129"/>
        <end position="297"/>
    </location>
</feature>
<feature type="domain" description="Poly-beta-hydroxybutyrate polymerase N-terminal" evidence="5">
    <location>
        <begin position="50"/>
        <end position="87"/>
    </location>
</feature>
<dbReference type="SUPFAM" id="SSF53474">
    <property type="entry name" value="alpha/beta-Hydrolases"/>
    <property type="match status" value="1"/>
</dbReference>
<evidence type="ECO:0000313" key="7">
    <source>
        <dbReference type="Proteomes" id="UP000198749"/>
    </source>
</evidence>
<dbReference type="InterPro" id="IPR029058">
    <property type="entry name" value="AB_hydrolase_fold"/>
</dbReference>
<keyword evidence="7" id="KW-1185">Reference proteome</keyword>
<evidence type="ECO:0000259" key="5">
    <source>
        <dbReference type="Pfam" id="PF12551"/>
    </source>
</evidence>
<evidence type="ECO:0000256" key="2">
    <source>
        <dbReference type="ARBA" id="ARBA00023315"/>
    </source>
</evidence>
<dbReference type="PANTHER" id="PTHR36837">
    <property type="entry name" value="POLY(3-HYDROXYALKANOATE) POLYMERASE SUBUNIT PHAC"/>
    <property type="match status" value="1"/>
</dbReference>
<dbReference type="RefSeq" id="WP_091357402.1">
    <property type="nucleotide sequence ID" value="NZ_AP025284.1"/>
</dbReference>
<dbReference type="InterPro" id="IPR010941">
    <property type="entry name" value="PhaC_N"/>
</dbReference>
<dbReference type="InterPro" id="IPR022211">
    <property type="entry name" value="PHBC_N"/>
</dbReference>
<dbReference type="GO" id="GO:0042619">
    <property type="term" value="P:poly-hydroxybutyrate biosynthetic process"/>
    <property type="evidence" value="ECO:0007669"/>
    <property type="project" value="InterPro"/>
</dbReference>
<organism evidence="6 7">
    <name type="scientific">Amphritea atlantica</name>
    <dbReference type="NCBI Taxonomy" id="355243"/>
    <lineage>
        <taxon>Bacteria</taxon>
        <taxon>Pseudomonadati</taxon>
        <taxon>Pseudomonadota</taxon>
        <taxon>Gammaproteobacteria</taxon>
        <taxon>Oceanospirillales</taxon>
        <taxon>Oceanospirillaceae</taxon>
        <taxon>Amphritea</taxon>
    </lineage>
</organism>
<keyword evidence="2" id="KW-0012">Acyltransferase</keyword>
<dbReference type="Pfam" id="PF07167">
    <property type="entry name" value="PhaC_N"/>
    <property type="match status" value="1"/>
</dbReference>
<dbReference type="InterPro" id="IPR051321">
    <property type="entry name" value="PHA/PHB_synthase"/>
</dbReference>
<reference evidence="7" key="1">
    <citation type="submission" date="2016-10" db="EMBL/GenBank/DDBJ databases">
        <authorList>
            <person name="Varghese N."/>
            <person name="Submissions S."/>
        </authorList>
    </citation>
    <scope>NUCLEOTIDE SEQUENCE [LARGE SCALE GENOMIC DNA]</scope>
    <source>
        <strain evidence="7">DSM 18887</strain>
    </source>
</reference>
<name>A0A1H9H9F7_9GAMM</name>
<dbReference type="GO" id="GO:0016746">
    <property type="term" value="F:acyltransferase activity"/>
    <property type="evidence" value="ECO:0007669"/>
    <property type="project" value="UniProtKB-KW"/>
</dbReference>
<dbReference type="Proteomes" id="UP000198749">
    <property type="component" value="Unassembled WGS sequence"/>
</dbReference>
<keyword evidence="1" id="KW-0808">Transferase</keyword>
<evidence type="ECO:0000259" key="4">
    <source>
        <dbReference type="Pfam" id="PF07167"/>
    </source>
</evidence>
<evidence type="ECO:0000313" key="6">
    <source>
        <dbReference type="EMBL" id="SEQ58974.1"/>
    </source>
</evidence>
<dbReference type="EMBL" id="FOGB01000005">
    <property type="protein sequence ID" value="SEQ58974.1"/>
    <property type="molecule type" value="Genomic_DNA"/>
</dbReference>
<feature type="region of interest" description="Disordered" evidence="3">
    <location>
        <begin position="1"/>
        <end position="44"/>
    </location>
</feature>
<gene>
    <name evidence="6" type="ORF">SAMN03080615_02016</name>
</gene>
<evidence type="ECO:0000256" key="3">
    <source>
        <dbReference type="SAM" id="MobiDB-lite"/>
    </source>
</evidence>
<proteinExistence type="predicted"/>